<name>A0A2T0N2B0_9ACTN</name>
<proteinExistence type="predicted"/>
<reference evidence="1 2" key="1">
    <citation type="submission" date="2018-03" db="EMBL/GenBank/DDBJ databases">
        <title>Genomic Encyclopedia of Type Strains, Phase III (KMG-III): the genomes of soil and plant-associated and newly described type strains.</title>
        <authorList>
            <person name="Whitman W."/>
        </authorList>
    </citation>
    <scope>NUCLEOTIDE SEQUENCE [LARGE SCALE GENOMIC DNA]</scope>
    <source>
        <strain evidence="1 2">CGMCC 4.7104</strain>
    </source>
</reference>
<evidence type="ECO:0000313" key="1">
    <source>
        <dbReference type="EMBL" id="PRX66085.1"/>
    </source>
</evidence>
<organism evidence="1 2">
    <name type="scientific">Nonomuraea fuscirosea</name>
    <dbReference type="NCBI Taxonomy" id="1291556"/>
    <lineage>
        <taxon>Bacteria</taxon>
        <taxon>Bacillati</taxon>
        <taxon>Actinomycetota</taxon>
        <taxon>Actinomycetes</taxon>
        <taxon>Streptosporangiales</taxon>
        <taxon>Streptosporangiaceae</taxon>
        <taxon>Nonomuraea</taxon>
    </lineage>
</organism>
<accession>A0A2T0N2B0</accession>
<keyword evidence="2" id="KW-1185">Reference proteome</keyword>
<protein>
    <submittedName>
        <fullName evidence="1">Uncharacterized protein</fullName>
    </submittedName>
</protein>
<gene>
    <name evidence="1" type="ORF">B0I32_106221</name>
</gene>
<comment type="caution">
    <text evidence="1">The sequence shown here is derived from an EMBL/GenBank/DDBJ whole genome shotgun (WGS) entry which is preliminary data.</text>
</comment>
<dbReference type="AlphaFoldDB" id="A0A2T0N2B0"/>
<sequence>MTARSIEADLHSVKVDPDKWALIKGTGLEYAPIGDADDYAIRDKDRPEEEIRRPGDDFRMLGAILGRGAGVVWADDDADLYAFDVLEDQYETADGLGLEYAKINDHDAYSVRDQEHPGDIRRPGDDWRKLGTII</sequence>
<dbReference type="EMBL" id="PVNG01000006">
    <property type="protein sequence ID" value="PRX66085.1"/>
    <property type="molecule type" value="Genomic_DNA"/>
</dbReference>
<evidence type="ECO:0000313" key="2">
    <source>
        <dbReference type="Proteomes" id="UP000238312"/>
    </source>
</evidence>
<dbReference type="Proteomes" id="UP000238312">
    <property type="component" value="Unassembled WGS sequence"/>
</dbReference>